<dbReference type="Pfam" id="PF14539">
    <property type="entry name" value="DUF4442"/>
    <property type="match status" value="1"/>
</dbReference>
<reference evidence="2" key="1">
    <citation type="journal article" date="2019" name="Int. J. Syst. Evol. Microbiol.">
        <title>The Global Catalogue of Microorganisms (GCM) 10K type strain sequencing project: providing services to taxonomists for standard genome sequencing and annotation.</title>
        <authorList>
            <consortium name="The Broad Institute Genomics Platform"/>
            <consortium name="The Broad Institute Genome Sequencing Center for Infectious Disease"/>
            <person name="Wu L."/>
            <person name="Ma J."/>
        </authorList>
    </citation>
    <scope>NUCLEOTIDE SEQUENCE [LARGE SCALE GENOMIC DNA]</scope>
    <source>
        <strain evidence="2">CECT 8289</strain>
    </source>
</reference>
<name>A0ABV8QW37_9BACT</name>
<evidence type="ECO:0000313" key="2">
    <source>
        <dbReference type="Proteomes" id="UP001595907"/>
    </source>
</evidence>
<proteinExistence type="predicted"/>
<sequence length="161" mass="18011">MFEQFINVINNPISFRLFLLKKLPSAFFSGVRVRYVDQEKCLVTVPYKWFSRNPFNSTYFACLSMAAEMSTGVLAMGHLYKNEPQVSMLVQKIEGTFIKKATGITSFTCDDGKRILACINEAKATGKAMVVNAYATGVDKEGNTIASFTVTWSFKLKTTKV</sequence>
<dbReference type="EMBL" id="JBHSCZ010000002">
    <property type="protein sequence ID" value="MFC4263548.1"/>
    <property type="molecule type" value="Genomic_DNA"/>
</dbReference>
<evidence type="ECO:0000313" key="1">
    <source>
        <dbReference type="EMBL" id="MFC4263548.1"/>
    </source>
</evidence>
<accession>A0ABV8QW37</accession>
<dbReference type="Gene3D" id="3.10.129.10">
    <property type="entry name" value="Hotdog Thioesterase"/>
    <property type="match status" value="1"/>
</dbReference>
<dbReference type="RefSeq" id="WP_379710268.1">
    <property type="nucleotide sequence ID" value="NZ_JBHSCZ010000002.1"/>
</dbReference>
<dbReference type="InterPro" id="IPR029069">
    <property type="entry name" value="HotDog_dom_sf"/>
</dbReference>
<keyword evidence="2" id="KW-1185">Reference proteome</keyword>
<comment type="caution">
    <text evidence="1">The sequence shown here is derived from an EMBL/GenBank/DDBJ whole genome shotgun (WGS) entry which is preliminary data.</text>
</comment>
<dbReference type="SUPFAM" id="SSF54637">
    <property type="entry name" value="Thioesterase/thiol ester dehydrase-isomerase"/>
    <property type="match status" value="1"/>
</dbReference>
<organism evidence="1 2">
    <name type="scientific">Ferruginibacter yonginensis</name>
    <dbReference type="NCBI Taxonomy" id="1310416"/>
    <lineage>
        <taxon>Bacteria</taxon>
        <taxon>Pseudomonadati</taxon>
        <taxon>Bacteroidota</taxon>
        <taxon>Chitinophagia</taxon>
        <taxon>Chitinophagales</taxon>
        <taxon>Chitinophagaceae</taxon>
        <taxon>Ferruginibacter</taxon>
    </lineage>
</organism>
<protein>
    <submittedName>
        <fullName evidence="1">DUF4442 domain-containing protein</fullName>
    </submittedName>
</protein>
<dbReference type="InterPro" id="IPR027961">
    <property type="entry name" value="DUF4442"/>
</dbReference>
<gene>
    <name evidence="1" type="ORF">ACFOWM_11695</name>
</gene>
<dbReference type="Proteomes" id="UP001595907">
    <property type="component" value="Unassembled WGS sequence"/>
</dbReference>